<evidence type="ECO:0000313" key="1">
    <source>
        <dbReference type="EMBL" id="MPC26473.1"/>
    </source>
</evidence>
<protein>
    <submittedName>
        <fullName evidence="1">Uncharacterized protein</fullName>
    </submittedName>
</protein>
<comment type="caution">
    <text evidence="1">The sequence shown here is derived from an EMBL/GenBank/DDBJ whole genome shotgun (WGS) entry which is preliminary data.</text>
</comment>
<reference evidence="1 2" key="1">
    <citation type="submission" date="2019-05" db="EMBL/GenBank/DDBJ databases">
        <title>Another draft genome of Portunus trituberculatus and its Hox gene families provides insights of decapod evolution.</title>
        <authorList>
            <person name="Jeong J.-H."/>
            <person name="Song I."/>
            <person name="Kim S."/>
            <person name="Choi T."/>
            <person name="Kim D."/>
            <person name="Ryu S."/>
            <person name="Kim W."/>
        </authorList>
    </citation>
    <scope>NUCLEOTIDE SEQUENCE [LARGE SCALE GENOMIC DNA]</scope>
    <source>
        <tissue evidence="1">Muscle</tissue>
    </source>
</reference>
<keyword evidence="2" id="KW-1185">Reference proteome</keyword>
<dbReference type="EMBL" id="VSRR010001602">
    <property type="protein sequence ID" value="MPC26473.1"/>
    <property type="molecule type" value="Genomic_DNA"/>
</dbReference>
<accession>A0A5B7DZU8</accession>
<dbReference type="Proteomes" id="UP000324222">
    <property type="component" value="Unassembled WGS sequence"/>
</dbReference>
<sequence>MEHPFLLQVCSVTPLTPHLVGSLLSCISHGGGGVVDKVVIVGSGRRPHAFSLAPDPDRCTRATGVLPLG</sequence>
<name>A0A5B7DZU8_PORTR</name>
<gene>
    <name evidence="1" type="ORF">E2C01_019613</name>
</gene>
<proteinExistence type="predicted"/>
<evidence type="ECO:0000313" key="2">
    <source>
        <dbReference type="Proteomes" id="UP000324222"/>
    </source>
</evidence>
<dbReference type="AlphaFoldDB" id="A0A5B7DZU8"/>
<organism evidence="1 2">
    <name type="scientific">Portunus trituberculatus</name>
    <name type="common">Swimming crab</name>
    <name type="synonym">Neptunus trituberculatus</name>
    <dbReference type="NCBI Taxonomy" id="210409"/>
    <lineage>
        <taxon>Eukaryota</taxon>
        <taxon>Metazoa</taxon>
        <taxon>Ecdysozoa</taxon>
        <taxon>Arthropoda</taxon>
        <taxon>Crustacea</taxon>
        <taxon>Multicrustacea</taxon>
        <taxon>Malacostraca</taxon>
        <taxon>Eumalacostraca</taxon>
        <taxon>Eucarida</taxon>
        <taxon>Decapoda</taxon>
        <taxon>Pleocyemata</taxon>
        <taxon>Brachyura</taxon>
        <taxon>Eubrachyura</taxon>
        <taxon>Portunoidea</taxon>
        <taxon>Portunidae</taxon>
        <taxon>Portuninae</taxon>
        <taxon>Portunus</taxon>
    </lineage>
</organism>